<evidence type="ECO:0000256" key="3">
    <source>
        <dbReference type="ARBA" id="ARBA00022617"/>
    </source>
</evidence>
<sequence length="490" mass="56702">MAWLKIVVGAGVLAVLIILNVAWSLYKKRHIFEFAKNFNGFRFYPIFGNYWQLKNIGYSDYFDAVRVVAKEVGLPFNFWYGHSYLHVTDDAEAIKVILDHPDCLDKSSSYNILKVLFEDCLLVYKADEWKVRRKFFSKSFNQPILNSYVHYFYKNSNVLVDVLHNDYEDLFSVFGRYTFDTFCDIIVGKSYNLQTDPSNRLIDEMDAMQKYMAEISVATVTFGFPLHLKALLTNGWSALSLINKLKKLSSSMTDLRRKELQKYPVVGSQISFLDAMISRGNLFHPSIISKELLIFLVAATDTTGNSLTFTFTLLGMHPEIQQKVYEEVITEIGRDAPIETDHLPKLKYTERVISESLRLFPPVFIVGRHINKDIQIGDKIFPKGTNVLVYTFALHRNSKYWPNPKKFDPDRFLPEEIAKRPPSCYIPFSEGPRNCIGKLYAMMSMKVVVANVIRNFRISSKYRSVDEMEMRGLITIRTKNDIDCHFSPRN</sequence>
<feature type="transmembrane region" description="Helical" evidence="10">
    <location>
        <begin position="6"/>
        <end position="26"/>
    </location>
</feature>
<dbReference type="PANTHER" id="PTHR24291:SF50">
    <property type="entry name" value="BIFUNCTIONAL ALBAFLAVENONE MONOOXYGENASE_TERPENE SYNTHASE"/>
    <property type="match status" value="1"/>
</dbReference>
<protein>
    <submittedName>
        <fullName evidence="12">Cytochrome P450 4c3-like isoform X1</fullName>
    </submittedName>
</protein>
<keyword evidence="11" id="KW-1185">Reference proteome</keyword>
<dbReference type="GO" id="GO:0016705">
    <property type="term" value="F:oxidoreductase activity, acting on paired donors, with incorporation or reduction of molecular oxygen"/>
    <property type="evidence" value="ECO:0007669"/>
    <property type="project" value="InterPro"/>
</dbReference>
<evidence type="ECO:0000256" key="9">
    <source>
        <dbReference type="RuleBase" id="RU000461"/>
    </source>
</evidence>
<keyword evidence="3 8" id="KW-0349">Heme</keyword>
<dbReference type="SUPFAM" id="SSF48264">
    <property type="entry name" value="Cytochrome P450"/>
    <property type="match status" value="1"/>
</dbReference>
<comment type="similarity">
    <text evidence="2 9">Belongs to the cytochrome P450 family.</text>
</comment>
<evidence type="ECO:0000313" key="11">
    <source>
        <dbReference type="Proteomes" id="UP000504635"/>
    </source>
</evidence>
<keyword evidence="10" id="KW-0472">Membrane</keyword>
<keyword evidence="5 9" id="KW-0560">Oxidoreductase</keyword>
<evidence type="ECO:0000256" key="4">
    <source>
        <dbReference type="ARBA" id="ARBA00022723"/>
    </source>
</evidence>
<dbReference type="GO" id="GO:0020037">
    <property type="term" value="F:heme binding"/>
    <property type="evidence" value="ECO:0007669"/>
    <property type="project" value="InterPro"/>
</dbReference>
<evidence type="ECO:0000256" key="5">
    <source>
        <dbReference type="ARBA" id="ARBA00023002"/>
    </source>
</evidence>
<gene>
    <name evidence="12" type="primary">LOC115879595</name>
</gene>
<dbReference type="InterPro" id="IPR001128">
    <property type="entry name" value="Cyt_P450"/>
</dbReference>
<dbReference type="Pfam" id="PF00067">
    <property type="entry name" value="p450"/>
    <property type="match status" value="1"/>
</dbReference>
<keyword evidence="10" id="KW-1133">Transmembrane helix</keyword>
<dbReference type="PRINTS" id="PR00385">
    <property type="entry name" value="P450"/>
</dbReference>
<proteinExistence type="inferred from homology"/>
<evidence type="ECO:0000256" key="6">
    <source>
        <dbReference type="ARBA" id="ARBA00023004"/>
    </source>
</evidence>
<dbReference type="OrthoDB" id="1470350at2759"/>
<dbReference type="InterPro" id="IPR002401">
    <property type="entry name" value="Cyt_P450_E_grp-I"/>
</dbReference>
<dbReference type="InParanoid" id="A0A6J2XNB5"/>
<keyword evidence="7 9" id="KW-0503">Monooxygenase</keyword>
<feature type="binding site" description="axial binding residue" evidence="8">
    <location>
        <position position="435"/>
    </location>
    <ligand>
        <name>heme</name>
        <dbReference type="ChEBI" id="CHEBI:30413"/>
    </ligand>
    <ligandPart>
        <name>Fe</name>
        <dbReference type="ChEBI" id="CHEBI:18248"/>
    </ligandPart>
</feature>
<dbReference type="PRINTS" id="PR00463">
    <property type="entry name" value="EP450I"/>
</dbReference>
<accession>A0A6J2XNB5</accession>
<dbReference type="AlphaFoldDB" id="A0A6J2XNB5"/>
<dbReference type="GO" id="GO:0005506">
    <property type="term" value="F:iron ion binding"/>
    <property type="evidence" value="ECO:0007669"/>
    <property type="project" value="InterPro"/>
</dbReference>
<evidence type="ECO:0000313" key="12">
    <source>
        <dbReference type="RefSeq" id="XP_030752350.1"/>
    </source>
</evidence>
<evidence type="ECO:0000256" key="8">
    <source>
        <dbReference type="PIRSR" id="PIRSR602401-1"/>
    </source>
</evidence>
<organism evidence="11 12">
    <name type="scientific">Sitophilus oryzae</name>
    <name type="common">Rice weevil</name>
    <name type="synonym">Curculio oryzae</name>
    <dbReference type="NCBI Taxonomy" id="7048"/>
    <lineage>
        <taxon>Eukaryota</taxon>
        <taxon>Metazoa</taxon>
        <taxon>Ecdysozoa</taxon>
        <taxon>Arthropoda</taxon>
        <taxon>Hexapoda</taxon>
        <taxon>Insecta</taxon>
        <taxon>Pterygota</taxon>
        <taxon>Neoptera</taxon>
        <taxon>Endopterygota</taxon>
        <taxon>Coleoptera</taxon>
        <taxon>Polyphaga</taxon>
        <taxon>Cucujiformia</taxon>
        <taxon>Curculionidae</taxon>
        <taxon>Dryophthorinae</taxon>
        <taxon>Sitophilus</taxon>
    </lineage>
</organism>
<evidence type="ECO:0000256" key="10">
    <source>
        <dbReference type="SAM" id="Phobius"/>
    </source>
</evidence>
<evidence type="ECO:0000256" key="7">
    <source>
        <dbReference type="ARBA" id="ARBA00023033"/>
    </source>
</evidence>
<dbReference type="InterPro" id="IPR050196">
    <property type="entry name" value="Cytochrome_P450_Monoox"/>
</dbReference>
<evidence type="ECO:0000256" key="2">
    <source>
        <dbReference type="ARBA" id="ARBA00010617"/>
    </source>
</evidence>
<evidence type="ECO:0000256" key="1">
    <source>
        <dbReference type="ARBA" id="ARBA00001971"/>
    </source>
</evidence>
<dbReference type="KEGG" id="soy:115879595"/>
<keyword evidence="4 8" id="KW-0479">Metal-binding</keyword>
<reference evidence="12" key="1">
    <citation type="submission" date="2025-08" db="UniProtKB">
        <authorList>
            <consortium name="RefSeq"/>
        </authorList>
    </citation>
    <scope>IDENTIFICATION</scope>
    <source>
        <tissue evidence="12">Gonads</tissue>
    </source>
</reference>
<keyword evidence="6 8" id="KW-0408">Iron</keyword>
<keyword evidence="10" id="KW-0812">Transmembrane</keyword>
<dbReference type="Gene3D" id="1.10.630.10">
    <property type="entry name" value="Cytochrome P450"/>
    <property type="match status" value="1"/>
</dbReference>
<dbReference type="InterPro" id="IPR017972">
    <property type="entry name" value="Cyt_P450_CS"/>
</dbReference>
<comment type="cofactor">
    <cofactor evidence="1 8">
        <name>heme</name>
        <dbReference type="ChEBI" id="CHEBI:30413"/>
    </cofactor>
</comment>
<dbReference type="Proteomes" id="UP000504635">
    <property type="component" value="Unplaced"/>
</dbReference>
<dbReference type="RefSeq" id="XP_030752350.1">
    <property type="nucleotide sequence ID" value="XM_030896490.1"/>
</dbReference>
<dbReference type="PROSITE" id="PS00086">
    <property type="entry name" value="CYTOCHROME_P450"/>
    <property type="match status" value="1"/>
</dbReference>
<dbReference type="GO" id="GO:0004497">
    <property type="term" value="F:monooxygenase activity"/>
    <property type="evidence" value="ECO:0007669"/>
    <property type="project" value="UniProtKB-KW"/>
</dbReference>
<dbReference type="PANTHER" id="PTHR24291">
    <property type="entry name" value="CYTOCHROME P450 FAMILY 4"/>
    <property type="match status" value="1"/>
</dbReference>
<dbReference type="GeneID" id="115879595"/>
<dbReference type="InterPro" id="IPR036396">
    <property type="entry name" value="Cyt_P450_sf"/>
</dbReference>
<name>A0A6J2XNB5_SITOR</name>